<name>A0A916TLD8_9HYPH</name>
<keyword evidence="5" id="KW-0963">Cytoplasm</keyword>
<protein>
    <recommendedName>
        <fullName evidence="4 9">Protein-L-isoaspartate O-methyltransferase</fullName>
        <ecNumber evidence="3 9">2.1.1.77</ecNumber>
    </recommendedName>
</protein>
<keyword evidence="8" id="KW-0949">S-adenosyl-L-methionine</keyword>
<evidence type="ECO:0000256" key="2">
    <source>
        <dbReference type="ARBA" id="ARBA00005369"/>
    </source>
</evidence>
<comment type="subcellular location">
    <subcellularLocation>
        <location evidence="1">Cytoplasm</location>
    </subcellularLocation>
</comment>
<keyword evidence="11" id="KW-1185">Reference proteome</keyword>
<organism evidence="10 11">
    <name type="scientific">Roseibium aquae</name>
    <dbReference type="NCBI Taxonomy" id="1323746"/>
    <lineage>
        <taxon>Bacteria</taxon>
        <taxon>Pseudomonadati</taxon>
        <taxon>Pseudomonadota</taxon>
        <taxon>Alphaproteobacteria</taxon>
        <taxon>Hyphomicrobiales</taxon>
        <taxon>Stappiaceae</taxon>
        <taxon>Roseibium</taxon>
    </lineage>
</organism>
<dbReference type="GO" id="GO:0004719">
    <property type="term" value="F:protein-L-isoaspartate (D-aspartate) O-methyltransferase activity"/>
    <property type="evidence" value="ECO:0007669"/>
    <property type="project" value="UniProtKB-UniRule"/>
</dbReference>
<reference evidence="10" key="2">
    <citation type="submission" date="2020-09" db="EMBL/GenBank/DDBJ databases">
        <authorList>
            <person name="Sun Q."/>
            <person name="Zhou Y."/>
        </authorList>
    </citation>
    <scope>NUCLEOTIDE SEQUENCE</scope>
    <source>
        <strain evidence="10">CGMCC 1.12426</strain>
    </source>
</reference>
<evidence type="ECO:0000256" key="6">
    <source>
        <dbReference type="ARBA" id="ARBA00022603"/>
    </source>
</evidence>
<dbReference type="Gene3D" id="3.40.50.150">
    <property type="entry name" value="Vaccinia Virus protein VP39"/>
    <property type="match status" value="1"/>
</dbReference>
<dbReference type="GO" id="GO:0032259">
    <property type="term" value="P:methylation"/>
    <property type="evidence" value="ECO:0007669"/>
    <property type="project" value="UniProtKB-KW"/>
</dbReference>
<dbReference type="NCBIfam" id="NF001453">
    <property type="entry name" value="PRK00312.1"/>
    <property type="match status" value="1"/>
</dbReference>
<evidence type="ECO:0000256" key="5">
    <source>
        <dbReference type="ARBA" id="ARBA00022490"/>
    </source>
</evidence>
<dbReference type="AlphaFoldDB" id="A0A916TLD8"/>
<comment type="similarity">
    <text evidence="2">Belongs to the methyltransferase superfamily. L-isoaspartyl/D-aspartyl protein methyltransferase family.</text>
</comment>
<evidence type="ECO:0000313" key="10">
    <source>
        <dbReference type="EMBL" id="GGB54223.1"/>
    </source>
</evidence>
<evidence type="ECO:0000256" key="9">
    <source>
        <dbReference type="NCBIfam" id="TIGR00080"/>
    </source>
</evidence>
<evidence type="ECO:0000256" key="4">
    <source>
        <dbReference type="ARBA" id="ARBA00013346"/>
    </source>
</evidence>
<dbReference type="PANTHER" id="PTHR11579:SF0">
    <property type="entry name" value="PROTEIN-L-ISOASPARTATE(D-ASPARTATE) O-METHYLTRANSFERASE"/>
    <property type="match status" value="1"/>
</dbReference>
<dbReference type="GO" id="GO:0030091">
    <property type="term" value="P:protein repair"/>
    <property type="evidence" value="ECO:0007669"/>
    <property type="project" value="UniProtKB-UniRule"/>
</dbReference>
<dbReference type="Proteomes" id="UP000605148">
    <property type="component" value="Unassembled WGS sequence"/>
</dbReference>
<dbReference type="NCBIfam" id="TIGR00080">
    <property type="entry name" value="pimt"/>
    <property type="match status" value="1"/>
</dbReference>
<dbReference type="OrthoDB" id="9810066at2"/>
<dbReference type="InterPro" id="IPR000682">
    <property type="entry name" value="PCMT"/>
</dbReference>
<evidence type="ECO:0000256" key="8">
    <source>
        <dbReference type="ARBA" id="ARBA00022691"/>
    </source>
</evidence>
<dbReference type="SUPFAM" id="SSF53335">
    <property type="entry name" value="S-adenosyl-L-methionine-dependent methyltransferases"/>
    <property type="match status" value="1"/>
</dbReference>
<evidence type="ECO:0000256" key="3">
    <source>
        <dbReference type="ARBA" id="ARBA00011890"/>
    </source>
</evidence>
<dbReference type="Pfam" id="PF01135">
    <property type="entry name" value="PCMT"/>
    <property type="match status" value="1"/>
</dbReference>
<evidence type="ECO:0000256" key="1">
    <source>
        <dbReference type="ARBA" id="ARBA00004496"/>
    </source>
</evidence>
<dbReference type="InterPro" id="IPR029063">
    <property type="entry name" value="SAM-dependent_MTases_sf"/>
</dbReference>
<sequence>MAIRVSDPQSDGSQVLPDEAEARAALVLGLRRRGIGSRELLSAIERVPRRLFLSARHHDLAYEDSPLPIECGQVVSAPSFVAAVLQALSVSSSHSVLEIGTGSGYQAAILGHLAARVDTIDRYRTLADLARQRLAALKMTKVEVHCADGFTGLKSKAPFDRIILTGAVDAVPETLINQLTPDGVLIAPIGPARQAQVLTRISFETGNRVEKQIDRVRLVSMSPGRAQSL</sequence>
<keyword evidence="7" id="KW-0808">Transferase</keyword>
<proteinExistence type="inferred from homology"/>
<accession>A0A916TLD8</accession>
<dbReference type="PANTHER" id="PTHR11579">
    <property type="entry name" value="PROTEIN-L-ISOASPARTATE O-METHYLTRANSFERASE"/>
    <property type="match status" value="1"/>
</dbReference>
<evidence type="ECO:0000313" key="11">
    <source>
        <dbReference type="Proteomes" id="UP000605148"/>
    </source>
</evidence>
<dbReference type="RefSeq" id="WP_150497051.1">
    <property type="nucleotide sequence ID" value="NZ_BMFA01000008.1"/>
</dbReference>
<dbReference type="GO" id="GO:0005737">
    <property type="term" value="C:cytoplasm"/>
    <property type="evidence" value="ECO:0007669"/>
    <property type="project" value="UniProtKB-SubCell"/>
</dbReference>
<dbReference type="EMBL" id="BMFA01000008">
    <property type="protein sequence ID" value="GGB54223.1"/>
    <property type="molecule type" value="Genomic_DNA"/>
</dbReference>
<comment type="caution">
    <text evidence="10">The sequence shown here is derived from an EMBL/GenBank/DDBJ whole genome shotgun (WGS) entry which is preliminary data.</text>
</comment>
<evidence type="ECO:0000256" key="7">
    <source>
        <dbReference type="ARBA" id="ARBA00022679"/>
    </source>
</evidence>
<dbReference type="PROSITE" id="PS01279">
    <property type="entry name" value="PCMT"/>
    <property type="match status" value="1"/>
</dbReference>
<dbReference type="CDD" id="cd02440">
    <property type="entry name" value="AdoMet_MTases"/>
    <property type="match status" value="1"/>
</dbReference>
<gene>
    <name evidence="10" type="primary">pcm</name>
    <name evidence="10" type="ORF">GCM10011316_27830</name>
</gene>
<keyword evidence="6" id="KW-0489">Methyltransferase</keyword>
<dbReference type="EC" id="2.1.1.77" evidence="3 9"/>
<reference evidence="10" key="1">
    <citation type="journal article" date="2014" name="Int. J. Syst. Evol. Microbiol.">
        <title>Complete genome sequence of Corynebacterium casei LMG S-19264T (=DSM 44701T), isolated from a smear-ripened cheese.</title>
        <authorList>
            <consortium name="US DOE Joint Genome Institute (JGI-PGF)"/>
            <person name="Walter F."/>
            <person name="Albersmeier A."/>
            <person name="Kalinowski J."/>
            <person name="Ruckert C."/>
        </authorList>
    </citation>
    <scope>NUCLEOTIDE SEQUENCE</scope>
    <source>
        <strain evidence="10">CGMCC 1.12426</strain>
    </source>
</reference>